<accession>A0A0E9MNF3</accession>
<dbReference type="PANTHER" id="PTHR42742:SF3">
    <property type="entry name" value="FRUCTOKINASE"/>
    <property type="match status" value="1"/>
</dbReference>
<dbReference type="SUPFAM" id="SSF51182">
    <property type="entry name" value="RmlC-like cupins"/>
    <property type="match status" value="1"/>
</dbReference>
<evidence type="ECO:0000256" key="2">
    <source>
        <dbReference type="ARBA" id="ARBA00022833"/>
    </source>
</evidence>
<keyword evidence="3" id="KW-0413">Isomerase</keyword>
<keyword evidence="2" id="KW-0862">Zinc</keyword>
<dbReference type="CDD" id="cd07010">
    <property type="entry name" value="cupin_PMI_type_I_N_bac"/>
    <property type="match status" value="1"/>
</dbReference>
<dbReference type="Gene3D" id="2.60.120.10">
    <property type="entry name" value="Jelly Rolls"/>
    <property type="match status" value="1"/>
</dbReference>
<gene>
    <name evidence="3" type="ORF">SCH01S_25_00080</name>
</gene>
<dbReference type="Proteomes" id="UP000033202">
    <property type="component" value="Unassembled WGS sequence"/>
</dbReference>
<sequence length="269" mass="28945">MTAVLLSTKRVAKPWGRHSLWPGFGDPAPGEEPIGEIWFPSPPGNDPDLLIKYLFTSDRLSVQVHPDDEAARARGHARGKDEAWLVLAAEPESKIALGPKHPLSAGQLRTAALDGSIVDLLDWRPVKAGDFIYSPAGTIHAIGAGLTVIEVQQNLDLTYRLYDYGRPRALHLDEGIAVSTLTPFNSPPQPARPDLLASGPKFTVERLEAGARTVDLGDATGWLVPVTGNGRIDDQPFEAGQCWSVTGRADIRLDLRAAALLAYSGPARA</sequence>
<dbReference type="STRING" id="1219043.SCH01S_25_00080"/>
<dbReference type="InterPro" id="IPR051804">
    <property type="entry name" value="Carb_Metab_Reg_Kinase/Isom"/>
</dbReference>
<dbReference type="InterPro" id="IPR011051">
    <property type="entry name" value="RmlC_Cupin_sf"/>
</dbReference>
<name>A0A0E9MNF3_9SPHN</name>
<keyword evidence="4" id="KW-1185">Reference proteome</keyword>
<dbReference type="AlphaFoldDB" id="A0A0E9MNF3"/>
<proteinExistence type="predicted"/>
<dbReference type="EMBL" id="BBWU01000025">
    <property type="protein sequence ID" value="GAO39028.1"/>
    <property type="molecule type" value="Genomic_DNA"/>
</dbReference>
<dbReference type="RefSeq" id="WP_046347872.1">
    <property type="nucleotide sequence ID" value="NZ_BBWU01000025.1"/>
</dbReference>
<keyword evidence="1" id="KW-0479">Metal-binding</keyword>
<evidence type="ECO:0000313" key="3">
    <source>
        <dbReference type="EMBL" id="GAO39028.1"/>
    </source>
</evidence>
<dbReference type="OrthoDB" id="9808275at2"/>
<dbReference type="InterPro" id="IPR014710">
    <property type="entry name" value="RmlC-like_jellyroll"/>
</dbReference>
<dbReference type="PANTHER" id="PTHR42742">
    <property type="entry name" value="TRANSCRIPTIONAL REPRESSOR MPRA"/>
    <property type="match status" value="1"/>
</dbReference>
<evidence type="ECO:0000313" key="4">
    <source>
        <dbReference type="Proteomes" id="UP000033202"/>
    </source>
</evidence>
<reference evidence="3 4" key="1">
    <citation type="submission" date="2015-04" db="EMBL/GenBank/DDBJ databases">
        <title>Whole genome shotgun sequence of Sphingomonas changbaiensis NBRC 104936.</title>
        <authorList>
            <person name="Katano-Makiyama Y."/>
            <person name="Hosoyama A."/>
            <person name="Hashimoto M."/>
            <person name="Noguchi M."/>
            <person name="Tsuchikane K."/>
            <person name="Ohji S."/>
            <person name="Yamazoe A."/>
            <person name="Ichikawa N."/>
            <person name="Kimura A."/>
            <person name="Fujita N."/>
        </authorList>
    </citation>
    <scope>NUCLEOTIDE SEQUENCE [LARGE SCALE GENOMIC DNA]</scope>
    <source>
        <strain evidence="3 4">NBRC 104936</strain>
    </source>
</reference>
<comment type="caution">
    <text evidence="3">The sequence shown here is derived from an EMBL/GenBank/DDBJ whole genome shotgun (WGS) entry which is preliminary data.</text>
</comment>
<dbReference type="GO" id="GO:0046872">
    <property type="term" value="F:metal ion binding"/>
    <property type="evidence" value="ECO:0007669"/>
    <property type="project" value="UniProtKB-KW"/>
</dbReference>
<dbReference type="GO" id="GO:0016853">
    <property type="term" value="F:isomerase activity"/>
    <property type="evidence" value="ECO:0007669"/>
    <property type="project" value="UniProtKB-KW"/>
</dbReference>
<evidence type="ECO:0000256" key="1">
    <source>
        <dbReference type="ARBA" id="ARBA00022723"/>
    </source>
</evidence>
<protein>
    <submittedName>
        <fullName evidence="3">Putative mannose-6-phosphate isomerase</fullName>
    </submittedName>
</protein>
<organism evidence="3 4">
    <name type="scientific">Sphingomonas changbaiensis NBRC 104936</name>
    <dbReference type="NCBI Taxonomy" id="1219043"/>
    <lineage>
        <taxon>Bacteria</taxon>
        <taxon>Pseudomonadati</taxon>
        <taxon>Pseudomonadota</taxon>
        <taxon>Alphaproteobacteria</taxon>
        <taxon>Sphingomonadales</taxon>
        <taxon>Sphingomonadaceae</taxon>
        <taxon>Sphingomonas</taxon>
    </lineage>
</organism>